<keyword evidence="10" id="KW-1185">Reference proteome</keyword>
<feature type="transmembrane region" description="Helical" evidence="7">
    <location>
        <begin position="178"/>
        <end position="200"/>
    </location>
</feature>
<reference evidence="9" key="1">
    <citation type="submission" date="2020-01" db="EMBL/GenBank/DDBJ databases">
        <authorList>
            <person name="Yang Y."/>
            <person name="Kwon Y.M."/>
        </authorList>
    </citation>
    <scope>NUCLEOTIDE SEQUENCE</scope>
    <source>
        <strain evidence="9">PG104</strain>
    </source>
</reference>
<evidence type="ECO:0000256" key="5">
    <source>
        <dbReference type="ARBA" id="ARBA00022989"/>
    </source>
</evidence>
<organism evidence="9 10">
    <name type="scientific">Falsirhodobacter algicola</name>
    <dbReference type="NCBI Taxonomy" id="2692330"/>
    <lineage>
        <taxon>Bacteria</taxon>
        <taxon>Pseudomonadati</taxon>
        <taxon>Pseudomonadota</taxon>
        <taxon>Alphaproteobacteria</taxon>
        <taxon>Rhodobacterales</taxon>
        <taxon>Paracoccaceae</taxon>
        <taxon>Falsirhodobacter</taxon>
    </lineage>
</organism>
<feature type="domain" description="ABC transmembrane type-1" evidence="8">
    <location>
        <begin position="306"/>
        <end position="493"/>
    </location>
</feature>
<dbReference type="KEGG" id="fap:GR316_08985"/>
<dbReference type="InterPro" id="IPR035906">
    <property type="entry name" value="MetI-like_sf"/>
</dbReference>
<evidence type="ECO:0000256" key="6">
    <source>
        <dbReference type="ARBA" id="ARBA00023136"/>
    </source>
</evidence>
<evidence type="ECO:0000313" key="10">
    <source>
        <dbReference type="Proteomes" id="UP000679284"/>
    </source>
</evidence>
<dbReference type="InterPro" id="IPR000515">
    <property type="entry name" value="MetI-like"/>
</dbReference>
<dbReference type="Proteomes" id="UP000679284">
    <property type="component" value="Chromosome"/>
</dbReference>
<dbReference type="AlphaFoldDB" id="A0A8J8SLH8"/>
<proteinExistence type="predicted"/>
<feature type="transmembrane region" description="Helical" evidence="7">
    <location>
        <begin position="474"/>
        <end position="493"/>
    </location>
</feature>
<evidence type="ECO:0000313" key="9">
    <source>
        <dbReference type="EMBL" id="QUS36386.1"/>
    </source>
</evidence>
<dbReference type="Gene3D" id="1.10.3720.10">
    <property type="entry name" value="MetI-like"/>
    <property type="match status" value="2"/>
</dbReference>
<evidence type="ECO:0000256" key="2">
    <source>
        <dbReference type="ARBA" id="ARBA00022448"/>
    </source>
</evidence>
<feature type="transmembrane region" description="Helical" evidence="7">
    <location>
        <begin position="230"/>
        <end position="253"/>
    </location>
</feature>
<dbReference type="RefSeq" id="WP_211783608.1">
    <property type="nucleotide sequence ID" value="NZ_CP047289.1"/>
</dbReference>
<dbReference type="GO" id="GO:0005886">
    <property type="term" value="C:plasma membrane"/>
    <property type="evidence" value="ECO:0007669"/>
    <property type="project" value="UniProtKB-SubCell"/>
</dbReference>
<protein>
    <submittedName>
        <fullName evidence="9">Thiamine/thiamine pyrophosphate ABC transporter permease ThiP</fullName>
    </submittedName>
</protein>
<dbReference type="PROSITE" id="PS50928">
    <property type="entry name" value="ABC_TM1"/>
    <property type="match status" value="2"/>
</dbReference>
<keyword evidence="6 7" id="KW-0472">Membrane</keyword>
<feature type="transmembrane region" description="Helical" evidence="7">
    <location>
        <begin position="345"/>
        <end position="365"/>
    </location>
</feature>
<dbReference type="CDD" id="cd06261">
    <property type="entry name" value="TM_PBP2"/>
    <property type="match status" value="2"/>
</dbReference>
<dbReference type="GO" id="GO:0055085">
    <property type="term" value="P:transmembrane transport"/>
    <property type="evidence" value="ECO:0007669"/>
    <property type="project" value="InterPro"/>
</dbReference>
<evidence type="ECO:0000256" key="3">
    <source>
        <dbReference type="ARBA" id="ARBA00022475"/>
    </source>
</evidence>
<name>A0A8J8SLH8_9RHOB</name>
<dbReference type="PANTHER" id="PTHR30183">
    <property type="entry name" value="MOLYBDENUM TRANSPORT SYSTEM PERMEASE PROTEIN MODB"/>
    <property type="match status" value="1"/>
</dbReference>
<dbReference type="PANTHER" id="PTHR30183:SF9">
    <property type="entry name" value="THIAMINE TRANSPORT SYSTEM PERMEASE PROTEIN THIP"/>
    <property type="match status" value="1"/>
</dbReference>
<comment type="subcellular location">
    <subcellularLocation>
        <location evidence="1">Cell membrane</location>
        <topology evidence="1">Multi-pass membrane protein</topology>
    </subcellularLocation>
</comment>
<feature type="domain" description="ABC transmembrane type-1" evidence="8">
    <location>
        <begin position="40"/>
        <end position="247"/>
    </location>
</feature>
<keyword evidence="5 7" id="KW-1133">Transmembrane helix</keyword>
<sequence length="503" mass="51966">MASRTLPLIVAGAVLLLILGPLALVALQAQGGWGADWPVLRFTVLQAALSATLSAALAVPVARALARRRFAGRGALIALLGAPFLLPVIVAVLGLLAAFGRSGIVNDALALLGLPRLSIYGLHGVVLAHVFLNMPLAVRLILQGWQGIPAERMRLALTLGFGPRDICRHLERPMLREVLPGTVIVIFAICLTSFAVALTLGGGPRATTVELAIYQALRFSFDPGRAASLAALQLLLCAGAVVLAGLVAVPPGFGRGLDRTVPFAPAGWRRAMDAALLAGATLFLTCPLALIALRGAPELASLPPAVWQAAARSVAVAAGSAALTMTAALILALSPLRWAGLVATLPLAASSLVMGTGLFLALWPLTSPDALALPVTLLVNAVLALPFAFRILHPPAQAVRHDYGPLADTLGLTGAARLRWVILPRLRRPLGFAAGVSAALSMGDLGVIALFAAPDAPTLPLLVQQLMGAYRMDQAAGAALVLVALSFGLFLLCDWGGRHGSDL</sequence>
<feature type="transmembrane region" description="Helical" evidence="7">
    <location>
        <begin position="371"/>
        <end position="392"/>
    </location>
</feature>
<feature type="transmembrane region" description="Helical" evidence="7">
    <location>
        <begin position="74"/>
        <end position="99"/>
    </location>
</feature>
<feature type="transmembrane region" description="Helical" evidence="7">
    <location>
        <begin position="274"/>
        <end position="293"/>
    </location>
</feature>
<keyword evidence="3" id="KW-1003">Cell membrane</keyword>
<keyword evidence="4 7" id="KW-0812">Transmembrane</keyword>
<feature type="transmembrane region" description="Helical" evidence="7">
    <location>
        <begin position="44"/>
        <end position="62"/>
    </location>
</feature>
<dbReference type="EMBL" id="CP047289">
    <property type="protein sequence ID" value="QUS36386.1"/>
    <property type="molecule type" value="Genomic_DNA"/>
</dbReference>
<feature type="transmembrane region" description="Helical" evidence="7">
    <location>
        <begin position="119"/>
        <end position="142"/>
    </location>
</feature>
<accession>A0A8J8SLH8</accession>
<gene>
    <name evidence="9" type="ORF">GR316_08985</name>
</gene>
<evidence type="ECO:0000256" key="4">
    <source>
        <dbReference type="ARBA" id="ARBA00022692"/>
    </source>
</evidence>
<evidence type="ECO:0000256" key="7">
    <source>
        <dbReference type="SAM" id="Phobius"/>
    </source>
</evidence>
<feature type="transmembrane region" description="Helical" evidence="7">
    <location>
        <begin position="430"/>
        <end position="454"/>
    </location>
</feature>
<keyword evidence="2" id="KW-0813">Transport</keyword>
<dbReference type="SUPFAM" id="SSF161098">
    <property type="entry name" value="MetI-like"/>
    <property type="match status" value="2"/>
</dbReference>
<evidence type="ECO:0000256" key="1">
    <source>
        <dbReference type="ARBA" id="ARBA00004651"/>
    </source>
</evidence>
<feature type="transmembrane region" description="Helical" evidence="7">
    <location>
        <begin position="313"/>
        <end position="333"/>
    </location>
</feature>
<evidence type="ECO:0000259" key="8">
    <source>
        <dbReference type="PROSITE" id="PS50928"/>
    </source>
</evidence>